<feature type="region of interest" description="Disordered" evidence="1">
    <location>
        <begin position="18"/>
        <end position="93"/>
    </location>
</feature>
<accession>C0NZE6</accession>
<evidence type="ECO:0000313" key="3">
    <source>
        <dbReference type="Proteomes" id="UP000001631"/>
    </source>
</evidence>
<dbReference type="RefSeq" id="XP_045283675.1">
    <property type="nucleotide sequence ID" value="XM_045435575.1"/>
</dbReference>
<protein>
    <submittedName>
        <fullName evidence="2">Uncharacterized protein</fullName>
    </submittedName>
</protein>
<keyword evidence="3" id="KW-1185">Reference proteome</keyword>
<reference evidence="2" key="1">
    <citation type="submission" date="2009-02" db="EMBL/GenBank/DDBJ databases">
        <title>The Genome Sequence of Ajellomyces capsulatus strain G186AR.</title>
        <authorList>
            <consortium name="The Broad Institute Genome Sequencing Platform"/>
            <person name="Champion M."/>
            <person name="Cuomo C."/>
            <person name="Ma L.-J."/>
            <person name="Henn M.R."/>
            <person name="Sil A."/>
            <person name="Goldman B."/>
            <person name="Young S.K."/>
            <person name="Kodira C.D."/>
            <person name="Zeng Q."/>
            <person name="Koehrsen M."/>
            <person name="Alvarado L."/>
            <person name="Berlin A."/>
            <person name="Borenstein D."/>
            <person name="Chen Z."/>
            <person name="Engels R."/>
            <person name="Freedman E."/>
            <person name="Gellesch M."/>
            <person name="Goldberg J."/>
            <person name="Griggs A."/>
            <person name="Gujja S."/>
            <person name="Heiman D."/>
            <person name="Hepburn T."/>
            <person name="Howarth C."/>
            <person name="Jen D."/>
            <person name="Larson L."/>
            <person name="Lewis B."/>
            <person name="Mehta T."/>
            <person name="Park D."/>
            <person name="Pearson M."/>
            <person name="Roberts A."/>
            <person name="Saif S."/>
            <person name="Shea T."/>
            <person name="Shenoy N."/>
            <person name="Sisk P."/>
            <person name="Stolte C."/>
            <person name="Sykes S."/>
            <person name="Walk T."/>
            <person name="White J."/>
            <person name="Yandava C."/>
            <person name="Klein B."/>
            <person name="McEwen J.G."/>
            <person name="Puccia R."/>
            <person name="Goldman G.H."/>
            <person name="Felipe M.S."/>
            <person name="Nino-Vega G."/>
            <person name="San-Blas G."/>
            <person name="Taylor J."/>
            <person name="Mendoza L."/>
            <person name="Galagan J."/>
            <person name="Nusbaum C."/>
            <person name="Birren B."/>
        </authorList>
    </citation>
    <scope>NUCLEOTIDE SEQUENCE</scope>
    <source>
        <strain evidence="2">G186AR</strain>
    </source>
</reference>
<dbReference type="InParanoid" id="C0NZE6"/>
<dbReference type="AlphaFoldDB" id="C0NZE6"/>
<proteinExistence type="predicted"/>
<sequence length="134" mass="14712">MPNGKRPPAQAAVKTILPDECPVGSPNTPFQVGNMGAKRAAGESKIRVLVKKKRSGARNGPKNVRISAKRNLPQAGYPPELSADSTSSLKCGTKQSWRRETGWICWKGRNCQRPQEQLHSLTSNNNIHQEKANN</sequence>
<gene>
    <name evidence="2" type="ORF">HCBG_08526</name>
</gene>
<organism evidence="2 3">
    <name type="scientific">Ajellomyces capsulatus (strain G186AR / H82 / ATCC MYA-2454 / RMSCC 2432)</name>
    <name type="common">Darling's disease fungus</name>
    <name type="synonym">Histoplasma capsulatum</name>
    <dbReference type="NCBI Taxonomy" id="447093"/>
    <lineage>
        <taxon>Eukaryota</taxon>
        <taxon>Fungi</taxon>
        <taxon>Dikarya</taxon>
        <taxon>Ascomycota</taxon>
        <taxon>Pezizomycotina</taxon>
        <taxon>Eurotiomycetes</taxon>
        <taxon>Eurotiomycetidae</taxon>
        <taxon>Onygenales</taxon>
        <taxon>Ajellomycetaceae</taxon>
        <taxon>Histoplasma</taxon>
    </lineage>
</organism>
<dbReference type="GeneID" id="69041542"/>
<name>C0NZE6_AJECG</name>
<evidence type="ECO:0000313" key="2">
    <source>
        <dbReference type="EMBL" id="EEH03194.1"/>
    </source>
</evidence>
<evidence type="ECO:0000256" key="1">
    <source>
        <dbReference type="SAM" id="MobiDB-lite"/>
    </source>
</evidence>
<feature type="compositionally biased region" description="Polar residues" evidence="1">
    <location>
        <begin position="83"/>
        <end position="93"/>
    </location>
</feature>
<dbReference type="EMBL" id="GG663378">
    <property type="protein sequence ID" value="EEH03194.1"/>
    <property type="molecule type" value="Genomic_DNA"/>
</dbReference>
<dbReference type="Proteomes" id="UP000001631">
    <property type="component" value="Unassembled WGS sequence"/>
</dbReference>
<dbReference type="HOGENOM" id="CLU_1895581_0_0_1"/>